<organism evidence="2 3">
    <name type="scientific">Aspergillus glaucus CBS 516.65</name>
    <dbReference type="NCBI Taxonomy" id="1160497"/>
    <lineage>
        <taxon>Eukaryota</taxon>
        <taxon>Fungi</taxon>
        <taxon>Dikarya</taxon>
        <taxon>Ascomycota</taxon>
        <taxon>Pezizomycotina</taxon>
        <taxon>Eurotiomycetes</taxon>
        <taxon>Eurotiomycetidae</taxon>
        <taxon>Eurotiales</taxon>
        <taxon>Aspergillaceae</taxon>
        <taxon>Aspergillus</taxon>
        <taxon>Aspergillus subgen. Aspergillus</taxon>
    </lineage>
</organism>
<feature type="region of interest" description="Disordered" evidence="1">
    <location>
        <begin position="167"/>
        <end position="223"/>
    </location>
</feature>
<feature type="compositionally biased region" description="Polar residues" evidence="1">
    <location>
        <begin position="59"/>
        <end position="73"/>
    </location>
</feature>
<dbReference type="AlphaFoldDB" id="A0A1L9VBP6"/>
<evidence type="ECO:0000256" key="1">
    <source>
        <dbReference type="SAM" id="MobiDB-lite"/>
    </source>
</evidence>
<dbReference type="InterPro" id="IPR034443">
    <property type="entry name" value="PB1A10.08"/>
</dbReference>
<sequence>MIPKAFLFTPVASPKSSYTHGDGKRCRRDAFGDVSDYYDFPTEAPSTTHTSPVVIPTKYGSSVRSSRQLSTDSGPKPPKRSQTLRRASSNVSSKSRPLPSSVASILEATAIPAPRRNRPTRTTRKLPRKIHLEDFSKMLMDDVEEDHLLAGTGNSALDLLLSPPEEAERMSITGSDSDMASLSGRSLSTESTPSLDHDLDSPSSSPGSFSPFSPRSPSEKKYRRVSLSEDCAFNHPLLDTLLSDTGVDDMGQTKAALTGSVSPQTPSPSRSFVRFGSFKSNLTASLRAIKSAAQTVSAFTTPSVQPDDFLTRSLFTITPELTDDRRPPPMDEPPSPALRRYLNPIIVSPAEMHIYHDEHPHGAAEASRKSPVSIQMQTYRRSGGRSNRKRAFHLAGARGRGNRPCCPFDPEISPMSRQREPRENSDFLRVVVLEMNMRRSGKLRNDIPPRARVWLPPRKNSQPRCPYNDYFYDDFEEEDEDENGVPSRWIGITV</sequence>
<keyword evidence="3" id="KW-1185">Reference proteome</keyword>
<name>A0A1L9VBP6_ASPGL</name>
<dbReference type="OrthoDB" id="4181307at2759"/>
<evidence type="ECO:0000313" key="3">
    <source>
        <dbReference type="Proteomes" id="UP000184300"/>
    </source>
</evidence>
<feature type="compositionally biased region" description="Basic residues" evidence="1">
    <location>
        <begin position="115"/>
        <end position="126"/>
    </location>
</feature>
<reference evidence="3" key="1">
    <citation type="journal article" date="2017" name="Genome Biol.">
        <title>Comparative genomics reveals high biological diversity and specific adaptations in the industrially and medically important fungal genus Aspergillus.</title>
        <authorList>
            <person name="de Vries R.P."/>
            <person name="Riley R."/>
            <person name="Wiebenga A."/>
            <person name="Aguilar-Osorio G."/>
            <person name="Amillis S."/>
            <person name="Uchima C.A."/>
            <person name="Anderluh G."/>
            <person name="Asadollahi M."/>
            <person name="Askin M."/>
            <person name="Barry K."/>
            <person name="Battaglia E."/>
            <person name="Bayram O."/>
            <person name="Benocci T."/>
            <person name="Braus-Stromeyer S.A."/>
            <person name="Caldana C."/>
            <person name="Canovas D."/>
            <person name="Cerqueira G.C."/>
            <person name="Chen F."/>
            <person name="Chen W."/>
            <person name="Choi C."/>
            <person name="Clum A."/>
            <person name="Dos Santos R.A."/>
            <person name="Damasio A.R."/>
            <person name="Diallinas G."/>
            <person name="Emri T."/>
            <person name="Fekete E."/>
            <person name="Flipphi M."/>
            <person name="Freyberg S."/>
            <person name="Gallo A."/>
            <person name="Gournas C."/>
            <person name="Habgood R."/>
            <person name="Hainaut M."/>
            <person name="Harispe M.L."/>
            <person name="Henrissat B."/>
            <person name="Hilden K.S."/>
            <person name="Hope R."/>
            <person name="Hossain A."/>
            <person name="Karabika E."/>
            <person name="Karaffa L."/>
            <person name="Karanyi Z."/>
            <person name="Krasevec N."/>
            <person name="Kuo A."/>
            <person name="Kusch H."/>
            <person name="LaButti K."/>
            <person name="Lagendijk E.L."/>
            <person name="Lapidus A."/>
            <person name="Levasseur A."/>
            <person name="Lindquist E."/>
            <person name="Lipzen A."/>
            <person name="Logrieco A.F."/>
            <person name="MacCabe A."/>
            <person name="Maekelae M.R."/>
            <person name="Malavazi I."/>
            <person name="Melin P."/>
            <person name="Meyer V."/>
            <person name="Mielnichuk N."/>
            <person name="Miskei M."/>
            <person name="Molnar A.P."/>
            <person name="Mule G."/>
            <person name="Ngan C.Y."/>
            <person name="Orejas M."/>
            <person name="Orosz E."/>
            <person name="Ouedraogo J.P."/>
            <person name="Overkamp K.M."/>
            <person name="Park H.-S."/>
            <person name="Perrone G."/>
            <person name="Piumi F."/>
            <person name="Punt P.J."/>
            <person name="Ram A.F."/>
            <person name="Ramon A."/>
            <person name="Rauscher S."/>
            <person name="Record E."/>
            <person name="Riano-Pachon D.M."/>
            <person name="Robert V."/>
            <person name="Roehrig J."/>
            <person name="Ruller R."/>
            <person name="Salamov A."/>
            <person name="Salih N.S."/>
            <person name="Samson R.A."/>
            <person name="Sandor E."/>
            <person name="Sanguinetti M."/>
            <person name="Schuetze T."/>
            <person name="Sepcic K."/>
            <person name="Shelest E."/>
            <person name="Sherlock G."/>
            <person name="Sophianopoulou V."/>
            <person name="Squina F.M."/>
            <person name="Sun H."/>
            <person name="Susca A."/>
            <person name="Todd R.B."/>
            <person name="Tsang A."/>
            <person name="Unkles S.E."/>
            <person name="van de Wiele N."/>
            <person name="van Rossen-Uffink D."/>
            <person name="Oliveira J.V."/>
            <person name="Vesth T.C."/>
            <person name="Visser J."/>
            <person name="Yu J.-H."/>
            <person name="Zhou M."/>
            <person name="Andersen M.R."/>
            <person name="Archer D.B."/>
            <person name="Baker S.E."/>
            <person name="Benoit I."/>
            <person name="Brakhage A.A."/>
            <person name="Braus G.H."/>
            <person name="Fischer R."/>
            <person name="Frisvad J.C."/>
            <person name="Goldman G.H."/>
            <person name="Houbraken J."/>
            <person name="Oakley B."/>
            <person name="Pocsi I."/>
            <person name="Scazzocchio C."/>
            <person name="Seiboth B."/>
            <person name="vanKuyk P.A."/>
            <person name="Wortman J."/>
            <person name="Dyer P.S."/>
            <person name="Grigoriev I.V."/>
        </authorList>
    </citation>
    <scope>NUCLEOTIDE SEQUENCE [LARGE SCALE GENOMIC DNA]</scope>
    <source>
        <strain evidence="3">CBS 516.65</strain>
    </source>
</reference>
<dbReference type="PANTHER" id="PTHR42051:SF1">
    <property type="entry name" value="MEIOTICALLY UP-REGULATED PROTEIN PB1A10.08"/>
    <property type="match status" value="1"/>
</dbReference>
<dbReference type="PANTHER" id="PTHR42051">
    <property type="entry name" value="MEIOTICALLY UP-REGULATED PROTEIN PB1A10.08"/>
    <property type="match status" value="1"/>
</dbReference>
<proteinExistence type="predicted"/>
<feature type="region of interest" description="Disordered" evidence="1">
    <location>
        <begin position="37"/>
        <end position="126"/>
    </location>
</feature>
<dbReference type="GeneID" id="34463559"/>
<dbReference type="RefSeq" id="XP_022398032.1">
    <property type="nucleotide sequence ID" value="XM_022547298.1"/>
</dbReference>
<feature type="compositionally biased region" description="Polar residues" evidence="1">
    <location>
        <begin position="84"/>
        <end position="95"/>
    </location>
</feature>
<dbReference type="EMBL" id="KV878906">
    <property type="protein sequence ID" value="OJJ81334.1"/>
    <property type="molecule type" value="Genomic_DNA"/>
</dbReference>
<feature type="compositionally biased region" description="Polar residues" evidence="1">
    <location>
        <begin position="172"/>
        <end position="190"/>
    </location>
</feature>
<dbReference type="Proteomes" id="UP000184300">
    <property type="component" value="Unassembled WGS sequence"/>
</dbReference>
<accession>A0A1L9VBP6</accession>
<dbReference type="STRING" id="1160497.A0A1L9VBP6"/>
<evidence type="ECO:0000313" key="2">
    <source>
        <dbReference type="EMBL" id="OJJ81334.1"/>
    </source>
</evidence>
<protein>
    <submittedName>
        <fullName evidence="2">Uncharacterized protein</fullName>
    </submittedName>
</protein>
<dbReference type="VEuPathDB" id="FungiDB:ASPGLDRAFT_50387"/>
<feature type="compositionally biased region" description="Low complexity" evidence="1">
    <location>
        <begin position="201"/>
        <end position="216"/>
    </location>
</feature>
<gene>
    <name evidence="2" type="ORF">ASPGLDRAFT_50387</name>
</gene>